<evidence type="ECO:0000313" key="1">
    <source>
        <dbReference type="EMBL" id="QEO10494.1"/>
    </source>
</evidence>
<dbReference type="KEGG" id="lyk:FLP23_11065"/>
<name>A0A5C1Y948_9MICO</name>
<evidence type="ECO:0000313" key="2">
    <source>
        <dbReference type="Proteomes" id="UP000322159"/>
    </source>
</evidence>
<dbReference type="InterPro" id="IPR009057">
    <property type="entry name" value="Homeodomain-like_sf"/>
</dbReference>
<gene>
    <name evidence="1" type="ORF">FLP23_11065</name>
</gene>
<dbReference type="AlphaFoldDB" id="A0A5C1Y948"/>
<accession>A0A5C1Y948</accession>
<sequence>MEPTPIAEQILDTSAEIVIGDGVEALGFGSIAERLGISPRDVSDVFPVFEELFATLLTRETGELARIIADNVERDPRGGLPSRIFGYALAAVYEHPLARALYLSDPAGLNRIMRAIDGVSAVPDLTIHPGLLPALQEAGMVRADVDPTAIAAVISTLGSGISMTAPGQLLDAVSSGLVLMLERGVDAEVEDTTPGKTVFFAFAESLAVDPLPR</sequence>
<reference evidence="1 2" key="1">
    <citation type="submission" date="2019-09" db="EMBL/GenBank/DDBJ databases">
        <title>Genome sequencing of strain KACC 19322.</title>
        <authorList>
            <person name="Heo J."/>
            <person name="Kim S.-J."/>
            <person name="Kim J.-S."/>
            <person name="Hong S.-B."/>
            <person name="Kwon S.-W."/>
        </authorList>
    </citation>
    <scope>NUCLEOTIDE SEQUENCE [LARGE SCALE GENOMIC DNA]</scope>
    <source>
        <strain evidence="1 2">KACC 19322</strain>
    </source>
</reference>
<protein>
    <submittedName>
        <fullName evidence="1">TetR/AcrR family transcriptional regulator</fullName>
    </submittedName>
</protein>
<organism evidence="1 2">
    <name type="scientific">Protaetiibacter larvae</name>
    <dbReference type="NCBI Taxonomy" id="2592654"/>
    <lineage>
        <taxon>Bacteria</taxon>
        <taxon>Bacillati</taxon>
        <taxon>Actinomycetota</taxon>
        <taxon>Actinomycetes</taxon>
        <taxon>Micrococcales</taxon>
        <taxon>Microbacteriaceae</taxon>
        <taxon>Protaetiibacter</taxon>
    </lineage>
</organism>
<proteinExistence type="predicted"/>
<dbReference type="SUPFAM" id="SSF46689">
    <property type="entry name" value="Homeodomain-like"/>
    <property type="match status" value="1"/>
</dbReference>
<dbReference type="RefSeq" id="WP_149325911.1">
    <property type="nucleotide sequence ID" value="NZ_CP043504.1"/>
</dbReference>
<dbReference type="Proteomes" id="UP000322159">
    <property type="component" value="Chromosome"/>
</dbReference>
<dbReference type="OrthoDB" id="5103488at2"/>
<dbReference type="Gene3D" id="1.10.357.10">
    <property type="entry name" value="Tetracycline Repressor, domain 2"/>
    <property type="match status" value="1"/>
</dbReference>
<dbReference type="EMBL" id="CP043504">
    <property type="protein sequence ID" value="QEO10494.1"/>
    <property type="molecule type" value="Genomic_DNA"/>
</dbReference>
<keyword evidence="2" id="KW-1185">Reference proteome</keyword>